<gene>
    <name evidence="3" type="ORF">H5P30_16695</name>
</gene>
<reference evidence="3 4" key="1">
    <citation type="submission" date="2020-07" db="EMBL/GenBank/DDBJ databases">
        <authorList>
            <person name="Feng X."/>
        </authorList>
    </citation>
    <scope>NUCLEOTIDE SEQUENCE [LARGE SCALE GENOMIC DNA]</scope>
    <source>
        <strain evidence="3 4">JCM14086</strain>
    </source>
</reference>
<dbReference type="EMBL" id="JACHVA010000126">
    <property type="protein sequence ID" value="MBC2603424.1"/>
    <property type="molecule type" value="Genomic_DNA"/>
</dbReference>
<organism evidence="3 4">
    <name type="scientific">Puniceicoccus vermicola</name>
    <dbReference type="NCBI Taxonomy" id="388746"/>
    <lineage>
        <taxon>Bacteria</taxon>
        <taxon>Pseudomonadati</taxon>
        <taxon>Verrucomicrobiota</taxon>
        <taxon>Opitutia</taxon>
        <taxon>Puniceicoccales</taxon>
        <taxon>Puniceicoccaceae</taxon>
        <taxon>Puniceicoccus</taxon>
    </lineage>
</organism>
<keyword evidence="4" id="KW-1185">Reference proteome</keyword>
<keyword evidence="3" id="KW-0378">Hydrolase</keyword>
<dbReference type="InterPro" id="IPR013320">
    <property type="entry name" value="ConA-like_dom_sf"/>
</dbReference>
<dbReference type="AlphaFoldDB" id="A0A7X1E5R4"/>
<name>A0A7X1E5R4_9BACT</name>
<protein>
    <submittedName>
        <fullName evidence="3">Family 16 glycosylhydrolase</fullName>
    </submittedName>
</protein>
<dbReference type="InterPro" id="IPR000757">
    <property type="entry name" value="Beta-glucanase-like"/>
</dbReference>
<dbReference type="InterPro" id="IPR033803">
    <property type="entry name" value="CBD-like_Golvesin-Xly"/>
</dbReference>
<dbReference type="Proteomes" id="UP000525652">
    <property type="component" value="Unassembled WGS sequence"/>
</dbReference>
<sequence length="716" mass="80626">MIHFPRTTGLLFLSLLGLMNFATGDTDLSRLDKSYQLLFEEDFEEPTLNRENWNYRTGSRQKIDSVNLADNVSLSDGRLVIEFTKDMVDGEQRYTSGGIISKALFGYGYYEAKAKLWGGGPGLHSSFWSLGMNQKNQPSLPRYNRIIEIDGYEVDSEFPAEIHTNIHYYIGEHVATGRLEGLVDDATVNTSEEDFIFGYEWLPDRINWYLNGTLIRTLKHPSFYGPQNVWVTALGTPNGFGDGSPVEDETLPGESSWDYFRFYAKPLPGVNLLGNGSFEYDNRNNAASKNPRDLHHPVAWIQEGDIGAGTLVESRESFEGMTYLRFAYEKTYRGAIRQDLTHIPNGTYELTARVRSSGGQELAEIRAEGFGGEPKRETIPKTQGRQWKKVTLAPIEVTENKCSITISTSSEPAHWLEVDDIVFARKGEKAEVEHVAPSSPKFLGEILLDDQQASFDNSDNWRKSTIRGKVGAHRYSKEPESWVRWTPEIPQSGQYRIEFYNVRYDNNVPEATLRIFSADGLTEKSIGHKGNEPEWIDLGIHSLKKGDANSVELSYPAEYSHEGFIRADVVRFIPATPSPFDEGLILKVGHNFVFDNLDGQRMDPSDPAITPVRNEDGEIYLPAEWALRTLPDFANGTLAPDHSSGVKAPTPDATFPTHQIEDIRYLAASEAGRIFGISVIDDRKTGIILILRDENRTNVPLERHLLNQANQLFPKN</sequence>
<evidence type="ECO:0000313" key="4">
    <source>
        <dbReference type="Proteomes" id="UP000525652"/>
    </source>
</evidence>
<comment type="similarity">
    <text evidence="1">Belongs to the glycosyl hydrolase 16 family.</text>
</comment>
<dbReference type="CDD" id="cd08023">
    <property type="entry name" value="GH16_laminarinase_like"/>
    <property type="match status" value="1"/>
</dbReference>
<evidence type="ECO:0000259" key="2">
    <source>
        <dbReference type="PROSITE" id="PS51762"/>
    </source>
</evidence>
<dbReference type="Gene3D" id="2.60.120.200">
    <property type="match status" value="1"/>
</dbReference>
<dbReference type="Pfam" id="PF25275">
    <property type="entry name" value="Golvesin_C"/>
    <property type="match status" value="1"/>
</dbReference>
<evidence type="ECO:0000313" key="3">
    <source>
        <dbReference type="EMBL" id="MBC2603424.1"/>
    </source>
</evidence>
<dbReference type="SUPFAM" id="SSF49899">
    <property type="entry name" value="Concanavalin A-like lectins/glucanases"/>
    <property type="match status" value="1"/>
</dbReference>
<dbReference type="GO" id="GO:0005975">
    <property type="term" value="P:carbohydrate metabolic process"/>
    <property type="evidence" value="ECO:0007669"/>
    <property type="project" value="InterPro"/>
</dbReference>
<proteinExistence type="inferred from homology"/>
<comment type="caution">
    <text evidence="3">The sequence shown here is derived from an EMBL/GenBank/DDBJ whole genome shotgun (WGS) entry which is preliminary data.</text>
</comment>
<dbReference type="Pfam" id="PF00722">
    <property type="entry name" value="Glyco_hydro_16"/>
    <property type="match status" value="1"/>
</dbReference>
<accession>A0A7X1E5R4</accession>
<dbReference type="Gene3D" id="2.60.120.260">
    <property type="entry name" value="Galactose-binding domain-like"/>
    <property type="match status" value="1"/>
</dbReference>
<feature type="domain" description="GH16" evidence="2">
    <location>
        <begin position="26"/>
        <end position="268"/>
    </location>
</feature>
<dbReference type="PANTHER" id="PTHR10963">
    <property type="entry name" value="GLYCOSYL HYDROLASE-RELATED"/>
    <property type="match status" value="1"/>
</dbReference>
<dbReference type="GO" id="GO:0004553">
    <property type="term" value="F:hydrolase activity, hydrolyzing O-glycosyl compounds"/>
    <property type="evidence" value="ECO:0007669"/>
    <property type="project" value="InterPro"/>
</dbReference>
<evidence type="ECO:0000256" key="1">
    <source>
        <dbReference type="ARBA" id="ARBA00006865"/>
    </source>
</evidence>
<dbReference type="PROSITE" id="PS51762">
    <property type="entry name" value="GH16_2"/>
    <property type="match status" value="1"/>
</dbReference>
<dbReference type="InterPro" id="IPR050546">
    <property type="entry name" value="Glycosyl_Hydrlase_16"/>
</dbReference>
<dbReference type="RefSeq" id="WP_185694050.1">
    <property type="nucleotide sequence ID" value="NZ_JACHVA010000126.1"/>
</dbReference>
<dbReference type="PANTHER" id="PTHR10963:SF55">
    <property type="entry name" value="GLYCOSIDE HYDROLASE FAMILY 16 PROTEIN"/>
    <property type="match status" value="1"/>
</dbReference>